<dbReference type="GO" id="GO:0019287">
    <property type="term" value="P:isopentenyl diphosphate biosynthetic process, mevalonate pathway"/>
    <property type="evidence" value="ECO:0007669"/>
    <property type="project" value="TreeGrafter"/>
</dbReference>
<evidence type="ECO:0000256" key="3">
    <source>
        <dbReference type="ARBA" id="ARBA00022777"/>
    </source>
</evidence>
<evidence type="ECO:0000256" key="2">
    <source>
        <dbReference type="ARBA" id="ARBA00022679"/>
    </source>
</evidence>
<name>A0AAU9D6A3_9LACO</name>
<evidence type="ECO:0000256" key="1">
    <source>
        <dbReference type="ARBA" id="ARBA00022490"/>
    </source>
</evidence>
<dbReference type="PANTHER" id="PTHR43290">
    <property type="entry name" value="MEVALONATE KINASE"/>
    <property type="match status" value="1"/>
</dbReference>
<dbReference type="AlphaFoldDB" id="A0AAU9D6A3"/>
<evidence type="ECO:0000313" key="6">
    <source>
        <dbReference type="EMBL" id="BDR56297.1"/>
    </source>
</evidence>
<accession>A0AAU9D6A3</accession>
<dbReference type="InterPro" id="IPR036554">
    <property type="entry name" value="GHMP_kinase_C_sf"/>
</dbReference>
<gene>
    <name evidence="6" type="ORF">KIMC2_08590</name>
</gene>
<dbReference type="SUPFAM" id="SSF54211">
    <property type="entry name" value="Ribosomal protein S5 domain 2-like"/>
    <property type="match status" value="1"/>
</dbReference>
<dbReference type="GO" id="GO:0005829">
    <property type="term" value="C:cytosol"/>
    <property type="evidence" value="ECO:0007669"/>
    <property type="project" value="TreeGrafter"/>
</dbReference>
<dbReference type="InterPro" id="IPR013750">
    <property type="entry name" value="GHMP_kinase_C_dom"/>
</dbReference>
<keyword evidence="1" id="KW-0963">Cytoplasm</keyword>
<dbReference type="Pfam" id="PF08544">
    <property type="entry name" value="GHMP_kinases_C"/>
    <property type="match status" value="1"/>
</dbReference>
<organism evidence="6 7">
    <name type="scientific">Xylocopilactobacillus apis</name>
    <dbReference type="NCBI Taxonomy" id="2932183"/>
    <lineage>
        <taxon>Bacteria</taxon>
        <taxon>Bacillati</taxon>
        <taxon>Bacillota</taxon>
        <taxon>Bacilli</taxon>
        <taxon>Lactobacillales</taxon>
        <taxon>Lactobacillaceae</taxon>
        <taxon>Xylocopilactobacillus</taxon>
    </lineage>
</organism>
<dbReference type="PANTHER" id="PTHR43290:SF2">
    <property type="entry name" value="MEVALONATE KINASE"/>
    <property type="match status" value="1"/>
</dbReference>
<keyword evidence="4" id="KW-0460">Magnesium</keyword>
<evidence type="ECO:0000259" key="5">
    <source>
        <dbReference type="Pfam" id="PF08544"/>
    </source>
</evidence>
<protein>
    <recommendedName>
        <fullName evidence="5">GHMP kinase C-terminal domain-containing protein</fullName>
    </recommendedName>
</protein>
<dbReference type="EMBL" id="AP026801">
    <property type="protein sequence ID" value="BDR56297.1"/>
    <property type="molecule type" value="Genomic_DNA"/>
</dbReference>
<dbReference type="Gene3D" id="3.30.70.890">
    <property type="entry name" value="GHMP kinase, C-terminal domain"/>
    <property type="match status" value="1"/>
</dbReference>
<dbReference type="InterPro" id="IPR006205">
    <property type="entry name" value="Mev_gal_kin"/>
</dbReference>
<dbReference type="Proteomes" id="UP001321804">
    <property type="component" value="Chromosome"/>
</dbReference>
<dbReference type="SUPFAM" id="SSF55060">
    <property type="entry name" value="GHMP Kinase, C-terminal domain"/>
    <property type="match status" value="1"/>
</dbReference>
<proteinExistence type="predicted"/>
<dbReference type="InterPro" id="IPR014721">
    <property type="entry name" value="Ribsml_uS5_D2-typ_fold_subgr"/>
</dbReference>
<reference evidence="6 7" key="1">
    <citation type="journal article" date="2023" name="Microbiol. Spectr.">
        <title>Symbiosis of Carpenter Bees with Uncharacterized Lactic Acid Bacteria Showing NAD Auxotrophy.</title>
        <authorList>
            <person name="Kawasaki S."/>
            <person name="Ozawa K."/>
            <person name="Mori T."/>
            <person name="Yamamoto A."/>
            <person name="Ito M."/>
            <person name="Ohkuma M."/>
            <person name="Sakamoto M."/>
            <person name="Matsutani M."/>
        </authorList>
    </citation>
    <scope>NUCLEOTIDE SEQUENCE [LARGE SCALE GENOMIC DNA]</scope>
    <source>
        <strain evidence="6 7">KimC2</strain>
    </source>
</reference>
<keyword evidence="2" id="KW-0808">Transferase</keyword>
<dbReference type="Gene3D" id="3.30.230.10">
    <property type="match status" value="1"/>
</dbReference>
<sequence>MDNYFQTNLSFIELYHLANVSEKIVHTNPSGLDLITSGSDTPIIFQKNKKPVKFQINRNLEGYLVIATTPKNGITKNAVKKVSENAKMHPALYTEYFNSIEGITYRAIDHLQNGNLEKFGLDLSENQQILSKMQLSTAKIDDLIKLAHKNGSLGAKITGSGLGGSIFALMKDYESAVKLERIFCQEKANFTHIISLNEYCN</sequence>
<keyword evidence="3" id="KW-0418">Kinase</keyword>
<dbReference type="GO" id="GO:0005524">
    <property type="term" value="F:ATP binding"/>
    <property type="evidence" value="ECO:0007669"/>
    <property type="project" value="InterPro"/>
</dbReference>
<dbReference type="InterPro" id="IPR020568">
    <property type="entry name" value="Ribosomal_Su5_D2-typ_SF"/>
</dbReference>
<evidence type="ECO:0000256" key="4">
    <source>
        <dbReference type="ARBA" id="ARBA00022842"/>
    </source>
</evidence>
<evidence type="ECO:0000313" key="7">
    <source>
        <dbReference type="Proteomes" id="UP001321804"/>
    </source>
</evidence>
<dbReference type="GO" id="GO:0004496">
    <property type="term" value="F:mevalonate kinase activity"/>
    <property type="evidence" value="ECO:0007669"/>
    <property type="project" value="InterPro"/>
</dbReference>
<feature type="domain" description="GHMP kinase C-terminal" evidence="5">
    <location>
        <begin position="110"/>
        <end position="185"/>
    </location>
</feature>
<dbReference type="KEGG" id="xak:KIMC2_08590"/>
<keyword evidence="7" id="KW-1185">Reference proteome</keyword>